<evidence type="ECO:0008006" key="3">
    <source>
        <dbReference type="Google" id="ProtNLM"/>
    </source>
</evidence>
<name>A0A426FKU0_9BURK</name>
<organism evidence="1 2">
    <name type="scientific">Lautropia dentalis</name>
    <dbReference type="NCBI Taxonomy" id="2490857"/>
    <lineage>
        <taxon>Bacteria</taxon>
        <taxon>Pseudomonadati</taxon>
        <taxon>Pseudomonadota</taxon>
        <taxon>Betaproteobacteria</taxon>
        <taxon>Burkholderiales</taxon>
        <taxon>Burkholderiaceae</taxon>
        <taxon>Lautropia</taxon>
    </lineage>
</organism>
<reference evidence="1 2" key="1">
    <citation type="submission" date="2018-11" db="EMBL/GenBank/DDBJ databases">
        <title>Genome sequencing of Lautropia sp. KCOM 2505 (= ChDC F240).</title>
        <authorList>
            <person name="Kook J.-K."/>
            <person name="Park S.-N."/>
            <person name="Lim Y.K."/>
        </authorList>
    </citation>
    <scope>NUCLEOTIDE SEQUENCE [LARGE SCALE GENOMIC DNA]</scope>
    <source>
        <strain evidence="1 2">KCOM 2505</strain>
    </source>
</reference>
<dbReference type="AlphaFoldDB" id="A0A426FKU0"/>
<gene>
    <name evidence="1" type="ORF">EHV23_08280</name>
</gene>
<keyword evidence="2" id="KW-1185">Reference proteome</keyword>
<proteinExistence type="predicted"/>
<protein>
    <recommendedName>
        <fullName evidence="3">Bacteriocin</fullName>
    </recommendedName>
</protein>
<sequence>MHNTIFKELKMRELNQQEINAVEGAGIITDVATGIGAAIGAAASLPVGGVTTVVSTAAGAYAGHEIGRFIEGEG</sequence>
<accession>A0A426FKU0</accession>
<dbReference type="EMBL" id="RRUE01000002">
    <property type="protein sequence ID" value="RRN43451.1"/>
    <property type="molecule type" value="Genomic_DNA"/>
</dbReference>
<evidence type="ECO:0000313" key="1">
    <source>
        <dbReference type="EMBL" id="RRN43451.1"/>
    </source>
</evidence>
<evidence type="ECO:0000313" key="2">
    <source>
        <dbReference type="Proteomes" id="UP000270261"/>
    </source>
</evidence>
<comment type="caution">
    <text evidence="1">The sequence shown here is derived from an EMBL/GenBank/DDBJ whole genome shotgun (WGS) entry which is preliminary data.</text>
</comment>
<dbReference type="Proteomes" id="UP000270261">
    <property type="component" value="Unassembled WGS sequence"/>
</dbReference>